<reference evidence="1" key="1">
    <citation type="journal article" date="2020" name="Fungal Divers.">
        <title>Resolving the Mortierellaceae phylogeny through synthesis of multi-gene phylogenetics and phylogenomics.</title>
        <authorList>
            <person name="Vandepol N."/>
            <person name="Liber J."/>
            <person name="Desiro A."/>
            <person name="Na H."/>
            <person name="Kennedy M."/>
            <person name="Barry K."/>
            <person name="Grigoriev I.V."/>
            <person name="Miller A.N."/>
            <person name="O'Donnell K."/>
            <person name="Stajich J.E."/>
            <person name="Bonito G."/>
        </authorList>
    </citation>
    <scope>NUCLEOTIDE SEQUENCE</scope>
    <source>
        <strain evidence="1">KOD1015</strain>
    </source>
</reference>
<dbReference type="EMBL" id="JAABOA010000825">
    <property type="protein sequence ID" value="KAF9583060.1"/>
    <property type="molecule type" value="Genomic_DNA"/>
</dbReference>
<sequence length="129" mass="14361">MRVIHDVVRDGHSDTPIPSGDGLSRTCKALYTFICAHLAEKRTALQSEKDLLLALSGVINLQPADASDMFGVGLVYDIELSRPRARPDDSINDTLQLLSDVYNKHGLVHLRDEIIVIDAERIRKKRQTG</sequence>
<proteinExistence type="predicted"/>
<dbReference type="OrthoDB" id="2403892at2759"/>
<accession>A0A9P6KFS1</accession>
<gene>
    <name evidence="1" type="ORF">BGW38_010332</name>
</gene>
<evidence type="ECO:0000313" key="1">
    <source>
        <dbReference type="EMBL" id="KAF9583060.1"/>
    </source>
</evidence>
<dbReference type="AlphaFoldDB" id="A0A9P6KFS1"/>
<evidence type="ECO:0000313" key="2">
    <source>
        <dbReference type="Proteomes" id="UP000780801"/>
    </source>
</evidence>
<comment type="caution">
    <text evidence="1">The sequence shown here is derived from an EMBL/GenBank/DDBJ whole genome shotgun (WGS) entry which is preliminary data.</text>
</comment>
<keyword evidence="2" id="KW-1185">Reference proteome</keyword>
<protein>
    <submittedName>
        <fullName evidence="1">Uncharacterized protein</fullName>
    </submittedName>
</protein>
<organism evidence="1 2">
    <name type="scientific">Lunasporangiospora selenospora</name>
    <dbReference type="NCBI Taxonomy" id="979761"/>
    <lineage>
        <taxon>Eukaryota</taxon>
        <taxon>Fungi</taxon>
        <taxon>Fungi incertae sedis</taxon>
        <taxon>Mucoromycota</taxon>
        <taxon>Mortierellomycotina</taxon>
        <taxon>Mortierellomycetes</taxon>
        <taxon>Mortierellales</taxon>
        <taxon>Mortierellaceae</taxon>
        <taxon>Lunasporangiospora</taxon>
    </lineage>
</organism>
<dbReference type="Proteomes" id="UP000780801">
    <property type="component" value="Unassembled WGS sequence"/>
</dbReference>
<name>A0A9P6KFS1_9FUNG</name>